<dbReference type="InterPro" id="IPR006212">
    <property type="entry name" value="Furin_repeat"/>
</dbReference>
<reference evidence="3 4" key="2">
    <citation type="journal article" date="2013" name="Genome Biol. Evol.">
        <title>Genome sequencing of Giardia lamblia genotypes A2 and B isolates (DH and GS) and comparative analysis with the genomes of genotypes A1 and E (WB and Pig).</title>
        <authorList>
            <person name="Adam R.D."/>
            <person name="Dahlstrom E.W."/>
            <person name="Martens C.A."/>
            <person name="Bruno D.P."/>
            <person name="Barbian K.D."/>
            <person name="Ricklefs S.M."/>
            <person name="Hernandez M.M."/>
            <person name="Narla N.P."/>
            <person name="Patel R.B."/>
            <person name="Porcella S.F."/>
            <person name="Nash T.E."/>
        </authorList>
    </citation>
    <scope>NUCLEOTIDE SEQUENCE [LARGE SCALE GENOMIC DNA]</scope>
    <source>
        <strain evidence="3 4">GS</strain>
    </source>
</reference>
<dbReference type="Pfam" id="PF03302">
    <property type="entry name" value="VSP"/>
    <property type="match status" value="1"/>
</dbReference>
<protein>
    <submittedName>
        <fullName evidence="3">Variant-specific surface protein</fullName>
    </submittedName>
</protein>
<dbReference type="VEuPathDB" id="GiardiaDB:DHA2_151498"/>
<feature type="transmembrane region" description="Helical" evidence="1">
    <location>
        <begin position="359"/>
        <end position="382"/>
    </location>
</feature>
<dbReference type="InterPro" id="IPR005127">
    <property type="entry name" value="Giardia_VSP"/>
</dbReference>
<dbReference type="PANTHER" id="PTHR23275:SF100">
    <property type="entry name" value="EGF-LIKE DOMAIN-CONTAINING PROTEIN"/>
    <property type="match status" value="1"/>
</dbReference>
<dbReference type="EMBL" id="AHHH01000014">
    <property type="protein sequence ID" value="ESU44886.1"/>
    <property type="molecule type" value="Genomic_DNA"/>
</dbReference>
<evidence type="ECO:0000256" key="2">
    <source>
        <dbReference type="SAM" id="SignalP"/>
    </source>
</evidence>
<evidence type="ECO:0000313" key="4">
    <source>
        <dbReference type="Proteomes" id="UP000018040"/>
    </source>
</evidence>
<organism evidence="3 4">
    <name type="scientific">Giardia intestinalis</name>
    <name type="common">Giardia lamblia</name>
    <dbReference type="NCBI Taxonomy" id="5741"/>
    <lineage>
        <taxon>Eukaryota</taxon>
        <taxon>Metamonada</taxon>
        <taxon>Diplomonadida</taxon>
        <taxon>Hexamitidae</taxon>
        <taxon>Giardiinae</taxon>
        <taxon>Giardia</taxon>
    </lineage>
</organism>
<keyword evidence="1" id="KW-0472">Membrane</keyword>
<gene>
    <name evidence="3" type="ORF">GSB_153289</name>
</gene>
<comment type="caution">
    <text evidence="3">The sequence shown here is derived from an EMBL/GenBank/DDBJ whole genome shotgun (WGS) entry which is preliminary data.</text>
</comment>
<sequence length="387" mass="39436">MLAIYFAVGALAAACTESQTNCADGKCEMVGTTEICAECTDTYVPINGKCVAANGVQDKCKAADNNASNQVCGKCLLQTFMYKGGCYEGSNALGQVICGTIGSDAGKCQTCKADSGFFNNPAAAATVDSCVSCSDATGVEANSITYKGVANCAKCDGSALQSGTSGIAKCTECQTDKYLKTETTGATSCVASNECTGGFFPMTDTADSNKKKCLACSDENCDVCAASGANKCSKCKTSGDKIYLQKGTDSQTGTCIEKASCTGTNYIDEEAKTCSACASAGTTDCTTCEKGTDGAVVCKTCTTGEKTIFGLNKRSCVSQCPDNASEKSGVCKCNDGFTPNEDSTACVAASSSVNLSSGAIAGISVAAVVVGGLGSFLCWWFVCRTKR</sequence>
<dbReference type="PANTHER" id="PTHR23275">
    <property type="entry name" value="CABRIOLET.-RELATED"/>
    <property type="match status" value="1"/>
</dbReference>
<evidence type="ECO:0000256" key="1">
    <source>
        <dbReference type="SAM" id="Phobius"/>
    </source>
</evidence>
<accession>V6U1L2</accession>
<name>V6U1L2_GIAIN</name>
<dbReference type="InterPro" id="IPR052798">
    <property type="entry name" value="Giardia_VSA"/>
</dbReference>
<dbReference type="VEuPathDB" id="GiardiaDB:GL50581_845"/>
<dbReference type="VEuPathDB" id="GiardiaDB:QR46_4762"/>
<feature type="signal peptide" evidence="2">
    <location>
        <begin position="1"/>
        <end position="18"/>
    </location>
</feature>
<reference evidence="4" key="1">
    <citation type="submission" date="2012-02" db="EMBL/GenBank/DDBJ databases">
        <title>Genome sequencing of Giardia lamblia Genotypes A2 and B isolates (DH and GS) and comparative analysis with the genomes of Genotypes A1 and E (WB and Pig).</title>
        <authorList>
            <person name="Adam R."/>
            <person name="Dahlstrom E."/>
            <person name="Martens C."/>
            <person name="Bruno D."/>
            <person name="Barbian K."/>
            <person name="Porcella S.F."/>
            <person name="Nash T."/>
        </authorList>
    </citation>
    <scope>NUCLEOTIDE SEQUENCE</scope>
    <source>
        <strain evidence="4">GS</strain>
    </source>
</reference>
<keyword evidence="1" id="KW-1133">Transmembrane helix</keyword>
<dbReference type="AlphaFoldDB" id="V6U1L2"/>
<evidence type="ECO:0000313" key="3">
    <source>
        <dbReference type="EMBL" id="ESU44886.1"/>
    </source>
</evidence>
<dbReference type="SMART" id="SM00261">
    <property type="entry name" value="FU"/>
    <property type="match status" value="3"/>
</dbReference>
<dbReference type="Proteomes" id="UP000018040">
    <property type="component" value="Unassembled WGS sequence"/>
</dbReference>
<keyword evidence="1" id="KW-0812">Transmembrane</keyword>
<dbReference type="InterPro" id="IPR009030">
    <property type="entry name" value="Growth_fac_rcpt_cys_sf"/>
</dbReference>
<feature type="chain" id="PRO_5004752032" evidence="2">
    <location>
        <begin position="19"/>
        <end position="387"/>
    </location>
</feature>
<keyword evidence="2" id="KW-0732">Signal</keyword>
<proteinExistence type="predicted"/>
<dbReference type="Gene3D" id="2.10.220.10">
    <property type="entry name" value="Hormone Receptor, Insulin-like Growth Factor Receptor 1, Chain A, domain 2"/>
    <property type="match status" value="1"/>
</dbReference>
<dbReference type="SUPFAM" id="SSF57184">
    <property type="entry name" value="Growth factor receptor domain"/>
    <property type="match status" value="1"/>
</dbReference>